<evidence type="ECO:0000313" key="1">
    <source>
        <dbReference type="EMBL" id="KAK7507559.1"/>
    </source>
</evidence>
<dbReference type="EMBL" id="JACVVK020000004">
    <property type="protein sequence ID" value="KAK7507559.1"/>
    <property type="molecule type" value="Genomic_DNA"/>
</dbReference>
<organism evidence="1 2">
    <name type="scientific">Batillaria attramentaria</name>
    <dbReference type="NCBI Taxonomy" id="370345"/>
    <lineage>
        <taxon>Eukaryota</taxon>
        <taxon>Metazoa</taxon>
        <taxon>Spiralia</taxon>
        <taxon>Lophotrochozoa</taxon>
        <taxon>Mollusca</taxon>
        <taxon>Gastropoda</taxon>
        <taxon>Caenogastropoda</taxon>
        <taxon>Sorbeoconcha</taxon>
        <taxon>Cerithioidea</taxon>
        <taxon>Batillariidae</taxon>
        <taxon>Batillaria</taxon>
    </lineage>
</organism>
<proteinExistence type="predicted"/>
<comment type="caution">
    <text evidence="1">The sequence shown here is derived from an EMBL/GenBank/DDBJ whole genome shotgun (WGS) entry which is preliminary data.</text>
</comment>
<accession>A0ABD0M6H5</accession>
<keyword evidence="2" id="KW-1185">Reference proteome</keyword>
<evidence type="ECO:0000313" key="2">
    <source>
        <dbReference type="Proteomes" id="UP001519460"/>
    </source>
</evidence>
<reference evidence="1 2" key="1">
    <citation type="journal article" date="2023" name="Sci. Data">
        <title>Genome assembly of the Korean intertidal mud-creeper Batillaria attramentaria.</title>
        <authorList>
            <person name="Patra A.K."/>
            <person name="Ho P.T."/>
            <person name="Jun S."/>
            <person name="Lee S.J."/>
            <person name="Kim Y."/>
            <person name="Won Y.J."/>
        </authorList>
    </citation>
    <scope>NUCLEOTIDE SEQUENCE [LARGE SCALE GENOMIC DNA]</scope>
    <source>
        <strain evidence="1">Wonlab-2016</strain>
    </source>
</reference>
<sequence>MPCKSVLPDSEWSCDFGNTSSVNTHYVFCGVCNGKRDGDVSTCKYNQGEEGTVRQMGNITGILSNGFDAVSDGDGVNCSQYNTADQLNDI</sequence>
<dbReference type="Proteomes" id="UP001519460">
    <property type="component" value="Unassembled WGS sequence"/>
</dbReference>
<dbReference type="AlphaFoldDB" id="A0ABD0M6H5"/>
<name>A0ABD0M6H5_9CAEN</name>
<gene>
    <name evidence="1" type="ORF">BaRGS_00001494</name>
</gene>
<protein>
    <submittedName>
        <fullName evidence="1">Uncharacterized protein</fullName>
    </submittedName>
</protein>